<dbReference type="EMBL" id="MVFC01000037">
    <property type="protein sequence ID" value="OON72542.1"/>
    <property type="molecule type" value="Genomic_DNA"/>
</dbReference>
<dbReference type="FunFam" id="2.40.110.10:FF:000001">
    <property type="entry name" value="Acyl-CoA dehydrogenase, mitochondrial"/>
    <property type="match status" value="1"/>
</dbReference>
<dbReference type="InterPro" id="IPR037069">
    <property type="entry name" value="AcylCoA_DH/ox_N_sf"/>
</dbReference>
<comment type="pathway">
    <text evidence="2">Amino-acid degradation; L-valine degradation.</text>
</comment>
<comment type="caution">
    <text evidence="12">The sequence shown here is derived from an EMBL/GenBank/DDBJ whole genome shotgun (WGS) entry which is preliminary data.</text>
</comment>
<organism evidence="12 13">
    <name type="scientific">Streptomyces tsukubensis</name>
    <dbReference type="NCBI Taxonomy" id="83656"/>
    <lineage>
        <taxon>Bacteria</taxon>
        <taxon>Bacillati</taxon>
        <taxon>Actinomycetota</taxon>
        <taxon>Actinomycetes</taxon>
        <taxon>Kitasatosporales</taxon>
        <taxon>Streptomycetaceae</taxon>
        <taxon>Streptomyces</taxon>
    </lineage>
</organism>
<keyword evidence="13" id="KW-1185">Reference proteome</keyword>
<dbReference type="GO" id="GO:0003995">
    <property type="term" value="F:acyl-CoA dehydrogenase activity"/>
    <property type="evidence" value="ECO:0007669"/>
    <property type="project" value="InterPro"/>
</dbReference>
<reference evidence="12 13" key="1">
    <citation type="submission" date="2017-02" db="EMBL/GenBank/DDBJ databases">
        <title>Draft Genome Sequence of Streptomyces tsukubaensis F601, a Producer of the immunosuppressant tacrolimus FK506.</title>
        <authorList>
            <person name="Zong G."/>
            <person name="Zhong C."/>
            <person name="Fu J."/>
            <person name="Qin R."/>
            <person name="Cao G."/>
        </authorList>
    </citation>
    <scope>NUCLEOTIDE SEQUENCE [LARGE SCALE GENOMIC DNA]</scope>
    <source>
        <strain evidence="12 13">F601</strain>
    </source>
</reference>
<evidence type="ECO:0000256" key="1">
    <source>
        <dbReference type="ARBA" id="ARBA00001974"/>
    </source>
</evidence>
<dbReference type="Pfam" id="PF00441">
    <property type="entry name" value="Acyl-CoA_dh_1"/>
    <property type="match status" value="1"/>
</dbReference>
<dbReference type="InterPro" id="IPR009075">
    <property type="entry name" value="AcylCo_DH/oxidase_C"/>
</dbReference>
<dbReference type="FunFam" id="1.20.140.10:FF:000001">
    <property type="entry name" value="Acyl-CoA dehydrogenase"/>
    <property type="match status" value="1"/>
</dbReference>
<evidence type="ECO:0000256" key="5">
    <source>
        <dbReference type="ARBA" id="ARBA00022630"/>
    </source>
</evidence>
<dbReference type="InterPro" id="IPR009100">
    <property type="entry name" value="AcylCoA_DH/oxidase_NM_dom_sf"/>
</dbReference>
<dbReference type="InterPro" id="IPR046373">
    <property type="entry name" value="Acyl-CoA_Oxase/DH_mid-dom_sf"/>
</dbReference>
<dbReference type="Gene3D" id="1.10.540.10">
    <property type="entry name" value="Acyl-CoA dehydrogenase/oxidase, N-terminal domain"/>
    <property type="match status" value="1"/>
</dbReference>
<dbReference type="GO" id="GO:0009083">
    <property type="term" value="P:branched-chain amino acid catabolic process"/>
    <property type="evidence" value="ECO:0007669"/>
    <property type="project" value="UniProtKB-KW"/>
</dbReference>
<sequence length="385" mass="41948">MRRTVFNEDHEAFRETIRAFIEAEVVPVYEEWNAAGLVPRDFYYKLGELGVFGIEVPEEFGGAGEESFKFQAVMSEETARAGISFGGSGVHVALCLPYLKAYATDEQKKRWLPDFVSGRSMFAIAMTEPGTGSDLAGMKTTAKLSEDGSHYVLNGAKTFITGGVHADRVIVCARTAAPTPEDRRFGISLFVVDTKSEGYAVGRKLDKMGLKTSDTAELSFTDIKVPVDDLLGEENKGFSYLGQNLPQERLGIAVGAYAQAAAAVRFAQAYVQDRTVFGKTVASFQNTKFELAACKAEVDAARAVVDQALEAHDLGELSAAEAASAKLFTTEVAHRVIDKCLQLHGGYGYMNEYPIARLYADNRVNRIYGGTSEVMKMIIAKDMGL</sequence>
<gene>
    <name evidence="12" type="ORF">B1H18_29610</name>
</gene>
<evidence type="ECO:0000259" key="10">
    <source>
        <dbReference type="Pfam" id="PF02770"/>
    </source>
</evidence>
<name>A0A1V4A0X3_9ACTN</name>
<dbReference type="PANTHER" id="PTHR43884">
    <property type="entry name" value="ACYL-COA DEHYDROGENASE"/>
    <property type="match status" value="1"/>
</dbReference>
<evidence type="ECO:0000313" key="12">
    <source>
        <dbReference type="EMBL" id="OON72542.1"/>
    </source>
</evidence>
<dbReference type="RefSeq" id="WP_077973269.1">
    <property type="nucleotide sequence ID" value="NZ_CP045178.1"/>
</dbReference>
<dbReference type="STRING" id="83656.B1H18_29610"/>
<dbReference type="InterPro" id="IPR036250">
    <property type="entry name" value="AcylCo_DH-like_C"/>
</dbReference>
<dbReference type="Pfam" id="PF02771">
    <property type="entry name" value="Acyl-CoA_dh_N"/>
    <property type="match status" value="1"/>
</dbReference>
<evidence type="ECO:0000256" key="2">
    <source>
        <dbReference type="ARBA" id="ARBA00005109"/>
    </source>
</evidence>
<dbReference type="SUPFAM" id="SSF56645">
    <property type="entry name" value="Acyl-CoA dehydrogenase NM domain-like"/>
    <property type="match status" value="1"/>
</dbReference>
<evidence type="ECO:0000256" key="6">
    <source>
        <dbReference type="ARBA" id="ARBA00022827"/>
    </source>
</evidence>
<dbReference type="FunFam" id="1.10.540.10:FF:000009">
    <property type="entry name" value="Probable acyl-CoA dehydrogenase"/>
    <property type="match status" value="1"/>
</dbReference>
<feature type="domain" description="Acyl-CoA dehydrogenase/oxidase N-terminal" evidence="11">
    <location>
        <begin position="7"/>
        <end position="118"/>
    </location>
</feature>
<evidence type="ECO:0000256" key="4">
    <source>
        <dbReference type="ARBA" id="ARBA00022456"/>
    </source>
</evidence>
<evidence type="ECO:0000259" key="11">
    <source>
        <dbReference type="Pfam" id="PF02771"/>
    </source>
</evidence>
<dbReference type="Pfam" id="PF02770">
    <property type="entry name" value="Acyl-CoA_dh_M"/>
    <property type="match status" value="1"/>
</dbReference>
<comment type="similarity">
    <text evidence="3 8">Belongs to the acyl-CoA dehydrogenase family.</text>
</comment>
<keyword evidence="6 8" id="KW-0274">FAD</keyword>
<dbReference type="InterPro" id="IPR006091">
    <property type="entry name" value="Acyl-CoA_Oxase/DH_mid-dom"/>
</dbReference>
<dbReference type="PROSITE" id="PS00073">
    <property type="entry name" value="ACYL_COA_DH_2"/>
    <property type="match status" value="1"/>
</dbReference>
<dbReference type="OrthoDB" id="8876745at2"/>
<evidence type="ECO:0000256" key="7">
    <source>
        <dbReference type="ARBA" id="ARBA00023002"/>
    </source>
</evidence>
<dbReference type="AlphaFoldDB" id="A0A1V4A0X3"/>
<evidence type="ECO:0000256" key="8">
    <source>
        <dbReference type="RuleBase" id="RU362125"/>
    </source>
</evidence>
<dbReference type="PANTHER" id="PTHR43884:SF12">
    <property type="entry name" value="ISOVALERYL-COA DEHYDROGENASE, MITOCHONDRIAL-RELATED"/>
    <property type="match status" value="1"/>
</dbReference>
<proteinExistence type="inferred from homology"/>
<evidence type="ECO:0000256" key="3">
    <source>
        <dbReference type="ARBA" id="ARBA00009347"/>
    </source>
</evidence>
<dbReference type="Proteomes" id="UP000190539">
    <property type="component" value="Unassembled WGS sequence"/>
</dbReference>
<feature type="domain" description="Acyl-CoA oxidase/dehydrogenase middle" evidence="10">
    <location>
        <begin position="123"/>
        <end position="222"/>
    </location>
</feature>
<keyword evidence="7 8" id="KW-0560">Oxidoreductase</keyword>
<keyword evidence="5 8" id="KW-0285">Flavoprotein</keyword>
<comment type="cofactor">
    <cofactor evidence="1 8">
        <name>FAD</name>
        <dbReference type="ChEBI" id="CHEBI:57692"/>
    </cofactor>
</comment>
<evidence type="ECO:0000313" key="13">
    <source>
        <dbReference type="Proteomes" id="UP000190539"/>
    </source>
</evidence>
<dbReference type="GO" id="GO:0050660">
    <property type="term" value="F:flavin adenine dinucleotide binding"/>
    <property type="evidence" value="ECO:0007669"/>
    <property type="project" value="InterPro"/>
</dbReference>
<feature type="domain" description="Acyl-CoA dehydrogenase/oxidase C-terminal" evidence="9">
    <location>
        <begin position="235"/>
        <end position="383"/>
    </location>
</feature>
<dbReference type="SUPFAM" id="SSF47203">
    <property type="entry name" value="Acyl-CoA dehydrogenase C-terminal domain-like"/>
    <property type="match status" value="1"/>
</dbReference>
<dbReference type="InterPro" id="IPR006089">
    <property type="entry name" value="Acyl-CoA_DH_CS"/>
</dbReference>
<dbReference type="PIRSF" id="PIRSF016578">
    <property type="entry name" value="HsaA"/>
    <property type="match status" value="1"/>
</dbReference>
<dbReference type="Gene3D" id="2.40.110.10">
    <property type="entry name" value="Butyryl-CoA Dehydrogenase, subunit A, domain 2"/>
    <property type="match status" value="1"/>
</dbReference>
<dbReference type="InterPro" id="IPR013786">
    <property type="entry name" value="AcylCoA_DH/ox_N"/>
</dbReference>
<dbReference type="Gene3D" id="1.20.140.10">
    <property type="entry name" value="Butyryl-CoA Dehydrogenase, subunit A, domain 3"/>
    <property type="match status" value="1"/>
</dbReference>
<keyword evidence="4" id="KW-0101">Branched-chain amino acid catabolism</keyword>
<evidence type="ECO:0000259" key="9">
    <source>
        <dbReference type="Pfam" id="PF00441"/>
    </source>
</evidence>
<protein>
    <submittedName>
        <fullName evidence="12">Acyl-CoA dehydrogenase</fullName>
    </submittedName>
</protein>
<accession>A0A1V4A0X3</accession>